<name>A0A381TMD4_9ZZZZ</name>
<evidence type="ECO:0008006" key="8">
    <source>
        <dbReference type="Google" id="ProtNLM"/>
    </source>
</evidence>
<dbReference type="Pfam" id="PF03739">
    <property type="entry name" value="LptF_LptG"/>
    <property type="match status" value="1"/>
</dbReference>
<dbReference type="EMBL" id="UINC01004554">
    <property type="protein sequence ID" value="SVA15193.1"/>
    <property type="molecule type" value="Genomic_DNA"/>
</dbReference>
<keyword evidence="3 6" id="KW-0812">Transmembrane</keyword>
<sequence>MFIFIIQIIWVFIDDLAGKEVDFDIIFKFLLYYSPKLLPLVLPLTVLLASIMTFGNLSENYELAAIKSSGISLFKSMRSLILFNLLLCVGMFFIANTLIPYAEFKSYNLRKNLAKLKPALAITEGVFNDINTMNIKVAEKYGPDNNLLRDVIIHMNNYNSKNLIVIKAEEGKLINSDSDEILQLVLKNGNRYEEIESQNPSDKQLKPHTYVSFEKYIMNIDLRDFNQVDFGEEKYNNTYRMQNISQLKYSIDSLSKKLAFRYSNFGKSFYTRTGITNFTRINVRMDNKNIDENLYTNYKIHLSDYPKDIQVSIVNSSLDNLTSQKQVLSNQKNIFFIKEKIINLHKSNLFDKYAFSLMSIILFFVGAPLGALIRKGGFGLPMVISLILFLTYNFVGTFTRNAAEDGSIDAILGSWVPNIIMLPLGIYLIWRASADKAIFNLDNLLNPFKLAFNKIFSRKKV</sequence>
<evidence type="ECO:0000256" key="5">
    <source>
        <dbReference type="ARBA" id="ARBA00023136"/>
    </source>
</evidence>
<accession>A0A381TMD4</accession>
<dbReference type="AlphaFoldDB" id="A0A381TMD4"/>
<reference evidence="7" key="1">
    <citation type="submission" date="2018-05" db="EMBL/GenBank/DDBJ databases">
        <authorList>
            <person name="Lanie J.A."/>
            <person name="Ng W.-L."/>
            <person name="Kazmierczak K.M."/>
            <person name="Andrzejewski T.M."/>
            <person name="Davidsen T.M."/>
            <person name="Wayne K.J."/>
            <person name="Tettelin H."/>
            <person name="Glass J.I."/>
            <person name="Rusch D."/>
            <person name="Podicherti R."/>
            <person name="Tsui H.-C.T."/>
            <person name="Winkler M.E."/>
        </authorList>
    </citation>
    <scope>NUCLEOTIDE SEQUENCE</scope>
</reference>
<feature type="transmembrane region" description="Helical" evidence="6">
    <location>
        <begin position="37"/>
        <end position="58"/>
    </location>
</feature>
<feature type="transmembrane region" description="Helical" evidence="6">
    <location>
        <begin position="410"/>
        <end position="430"/>
    </location>
</feature>
<dbReference type="InterPro" id="IPR005495">
    <property type="entry name" value="LptG/LptF_permease"/>
</dbReference>
<protein>
    <recommendedName>
        <fullName evidence="8">Permease YjgP/YjgQ family protein</fullName>
    </recommendedName>
</protein>
<organism evidence="7">
    <name type="scientific">marine metagenome</name>
    <dbReference type="NCBI Taxonomy" id="408172"/>
    <lineage>
        <taxon>unclassified sequences</taxon>
        <taxon>metagenomes</taxon>
        <taxon>ecological metagenomes</taxon>
    </lineage>
</organism>
<gene>
    <name evidence="7" type="ORF">METZ01_LOCUS68047</name>
</gene>
<evidence type="ECO:0000256" key="4">
    <source>
        <dbReference type="ARBA" id="ARBA00022989"/>
    </source>
</evidence>
<proteinExistence type="predicted"/>
<dbReference type="PANTHER" id="PTHR33529:SF6">
    <property type="entry name" value="YJGP_YJGQ FAMILY PERMEASE"/>
    <property type="match status" value="1"/>
</dbReference>
<evidence type="ECO:0000256" key="6">
    <source>
        <dbReference type="SAM" id="Phobius"/>
    </source>
</evidence>
<evidence type="ECO:0000313" key="7">
    <source>
        <dbReference type="EMBL" id="SVA15193.1"/>
    </source>
</evidence>
<evidence type="ECO:0000256" key="1">
    <source>
        <dbReference type="ARBA" id="ARBA00004651"/>
    </source>
</evidence>
<dbReference type="GO" id="GO:0015920">
    <property type="term" value="P:lipopolysaccharide transport"/>
    <property type="evidence" value="ECO:0007669"/>
    <property type="project" value="TreeGrafter"/>
</dbReference>
<feature type="transmembrane region" description="Helical" evidence="6">
    <location>
        <begin position="79"/>
        <end position="102"/>
    </location>
</feature>
<feature type="transmembrane region" description="Helical" evidence="6">
    <location>
        <begin position="353"/>
        <end position="373"/>
    </location>
</feature>
<comment type="subcellular location">
    <subcellularLocation>
        <location evidence="1">Cell membrane</location>
        <topology evidence="1">Multi-pass membrane protein</topology>
    </subcellularLocation>
</comment>
<dbReference type="GO" id="GO:0043190">
    <property type="term" value="C:ATP-binding cassette (ABC) transporter complex"/>
    <property type="evidence" value="ECO:0007669"/>
    <property type="project" value="TreeGrafter"/>
</dbReference>
<evidence type="ECO:0000256" key="3">
    <source>
        <dbReference type="ARBA" id="ARBA00022692"/>
    </source>
</evidence>
<keyword evidence="4 6" id="KW-1133">Transmembrane helix</keyword>
<evidence type="ECO:0000256" key="2">
    <source>
        <dbReference type="ARBA" id="ARBA00022475"/>
    </source>
</evidence>
<keyword evidence="5 6" id="KW-0472">Membrane</keyword>
<keyword evidence="2" id="KW-1003">Cell membrane</keyword>
<feature type="transmembrane region" description="Helical" evidence="6">
    <location>
        <begin position="380"/>
        <end position="398"/>
    </location>
</feature>
<dbReference type="PANTHER" id="PTHR33529">
    <property type="entry name" value="SLR0882 PROTEIN-RELATED"/>
    <property type="match status" value="1"/>
</dbReference>